<dbReference type="Gene3D" id="1.10.287.770">
    <property type="entry name" value="YojJ-like"/>
    <property type="match status" value="1"/>
</dbReference>
<evidence type="ECO:0000256" key="9">
    <source>
        <dbReference type="ARBA" id="ARBA00023136"/>
    </source>
</evidence>
<evidence type="ECO:0000313" key="21">
    <source>
        <dbReference type="Proteomes" id="UP000002277"/>
    </source>
</evidence>
<evidence type="ECO:0000256" key="16">
    <source>
        <dbReference type="ARBA" id="ARBA00063244"/>
    </source>
</evidence>
<keyword evidence="4" id="KW-1003">Cell membrane</keyword>
<keyword evidence="11" id="KW-0739">Sodium transport</keyword>
<dbReference type="GO" id="GO:0035725">
    <property type="term" value="P:sodium ion transmembrane transport"/>
    <property type="evidence" value="ECO:0000318"/>
    <property type="project" value="GO_Central"/>
</dbReference>
<keyword evidence="21" id="KW-1185">Reference proteome</keyword>
<feature type="region of interest" description="Disordered" evidence="19">
    <location>
        <begin position="738"/>
        <end position="777"/>
    </location>
</feature>
<evidence type="ECO:0000313" key="22">
    <source>
        <dbReference type="VGNC" id="VGNC:53219"/>
    </source>
</evidence>
<comment type="catalytic activity">
    <reaction evidence="13">
        <text>Na(+)(in) = Na(+)(out)</text>
        <dbReference type="Rhea" id="RHEA:34963"/>
        <dbReference type="ChEBI" id="CHEBI:29101"/>
    </reaction>
</comment>
<evidence type="ECO:0000256" key="11">
    <source>
        <dbReference type="ARBA" id="ARBA00023201"/>
    </source>
</evidence>
<reference evidence="20" key="3">
    <citation type="submission" date="2025-09" db="UniProtKB">
        <authorList>
            <consortium name="Ensembl"/>
        </authorList>
    </citation>
    <scope>IDENTIFICATION</scope>
</reference>
<reference evidence="20" key="2">
    <citation type="submission" date="2025-08" db="UniProtKB">
        <authorList>
            <consortium name="Ensembl"/>
        </authorList>
    </citation>
    <scope>IDENTIFICATION</scope>
</reference>
<comment type="function">
    <text evidence="14">Potential alternative pore-forming subunit of the epithelial sodium channel (ENaC), capable of replacing the alpha/SCNN1A subunit, creating a more active channel with distinct properties. ENaC functions in epithelial tissues, where it facilitates the electrodiffusion of sodium ions from the extracellular fluid through the apical membrane of cells, with water following osmotically, regulating sodium balance and fluid homeostasis. This subunit could also function independently as a sodium channel or assemble into other tissue-specific heterotrimeric sodium channels.</text>
</comment>
<dbReference type="Gene3D" id="2.60.470.10">
    <property type="entry name" value="Acid-sensing ion channels like domains"/>
    <property type="match status" value="1"/>
</dbReference>
<dbReference type="VGNC" id="VGNC:53219">
    <property type="gene designation" value="SCNN1D"/>
</dbReference>
<keyword evidence="9" id="KW-0472">Membrane</keyword>
<evidence type="ECO:0000256" key="6">
    <source>
        <dbReference type="ARBA" id="ARBA00022989"/>
    </source>
</evidence>
<keyword evidence="10" id="KW-0325">Glycoprotein</keyword>
<keyword evidence="5" id="KW-0812">Transmembrane</keyword>
<dbReference type="InterPro" id="IPR020903">
    <property type="entry name" value="ENaC_CS"/>
</dbReference>
<dbReference type="InterPro" id="IPR004724">
    <property type="entry name" value="ENaC_chordates"/>
</dbReference>
<dbReference type="FunFam" id="2.60.470.10:FF:000007">
    <property type="entry name" value="Sodium channel epithelial 1 delta subunit"/>
    <property type="match status" value="1"/>
</dbReference>
<dbReference type="GeneTree" id="ENSGT00940000162685"/>
<keyword evidence="3" id="KW-0894">Sodium channel</keyword>
<evidence type="ECO:0000256" key="12">
    <source>
        <dbReference type="ARBA" id="ARBA00023303"/>
    </source>
</evidence>
<dbReference type="Pfam" id="PF00858">
    <property type="entry name" value="ASC"/>
    <property type="match status" value="1"/>
</dbReference>
<evidence type="ECO:0000256" key="10">
    <source>
        <dbReference type="ARBA" id="ARBA00023180"/>
    </source>
</evidence>
<dbReference type="GO" id="GO:0098719">
    <property type="term" value="P:sodium ion import across plasma membrane"/>
    <property type="evidence" value="ECO:0007669"/>
    <property type="project" value="Ensembl"/>
</dbReference>
<protein>
    <recommendedName>
        <fullName evidence="17">Epithelial sodium channel subunit delta</fullName>
    </recommendedName>
    <alternativeName>
        <fullName evidence="18">Amiloride-sensitive sodium channel subunit delta</fullName>
    </alternativeName>
</protein>
<name>H2RAT4_PANTR</name>
<gene>
    <name evidence="20 22" type="primary">SCNN1D</name>
</gene>
<evidence type="ECO:0000256" key="2">
    <source>
        <dbReference type="ARBA" id="ARBA00022448"/>
    </source>
</evidence>
<evidence type="ECO:0000256" key="7">
    <source>
        <dbReference type="ARBA" id="ARBA00023053"/>
    </source>
</evidence>
<dbReference type="Proteomes" id="UP000002277">
    <property type="component" value="Chromosome 1"/>
</dbReference>
<evidence type="ECO:0000256" key="3">
    <source>
        <dbReference type="ARBA" id="ARBA00022461"/>
    </source>
</evidence>
<evidence type="ECO:0000256" key="17">
    <source>
        <dbReference type="ARBA" id="ARBA00072371"/>
    </source>
</evidence>
<organism evidence="20 21">
    <name type="scientific">Pan troglodytes</name>
    <name type="common">Chimpanzee</name>
    <dbReference type="NCBI Taxonomy" id="9598"/>
    <lineage>
        <taxon>Eukaryota</taxon>
        <taxon>Metazoa</taxon>
        <taxon>Chordata</taxon>
        <taxon>Craniata</taxon>
        <taxon>Vertebrata</taxon>
        <taxon>Euteleostomi</taxon>
        <taxon>Mammalia</taxon>
        <taxon>Eutheria</taxon>
        <taxon>Euarchontoglires</taxon>
        <taxon>Primates</taxon>
        <taxon>Haplorrhini</taxon>
        <taxon>Catarrhini</taxon>
        <taxon>Hominidae</taxon>
        <taxon>Pan</taxon>
    </lineage>
</organism>
<dbReference type="AlphaFoldDB" id="H2RAT4"/>
<keyword evidence="6" id="KW-1133">Transmembrane helix</keyword>
<evidence type="ECO:0000256" key="15">
    <source>
        <dbReference type="ARBA" id="ARBA00061323"/>
    </source>
</evidence>
<sequence>MRAVLSQKTTPLPRYLWPGHLSGPRRLTWSWCSDHRTPTCRELGSPHPTPCTWPAREWSRRGGGPCGFTSAGHVLCGHPLCLLSGLIQGCGTGLGDSSMASLSRTSPVAAASFQSRQEATGSILLQSCQLPLQWLSTEAWTGEWKQPHGGALTSRSPWPVAPQRPCHLKGWQHRPTQHNAACKQGQAAAQTPPRPGPPSAPPPPPKEGHQEGLVELPASFRELLTFFCTNATIHGAIRLVCSRGNRLKTTSWGLLSLGALVALCWQLGLLFERHWHRPVLMAVSVHSERKLLPLVTLCDGNPRRPSPVLRHLELLDEFARENIDSLYNVNLSQGRAALSAPVPRHEPPFHLDREIRLQRLSHSGSRVRVGFRLCNSMGGDCFYRGYTSGVAAVQDWYHFHYVDILALLPAAWEDSHGSQDGHFVLSCSYDGLDCQARQFRTFHHPTYGSCYTVDGVWTAQRPGITHGVGLVLRVEQQPHLPLLSTLAGIRVMVHGRNHTPFLGHHSFSVRPGTEATISIREDEVHRLGSPYGHCTAGAEGVEVELLHNTSYTRQACLVSCFQQLMVETCSCGYYLHPLPAGAEYCSSARHPAWGHCFYRLYQDLETHRLPCTSRCPRPCRESAFKLSTGTSRWPSAKSAGWTLATLGEQGLPRQSHRQRSSLAKINIVYQELNYRSVEEAPVYSVPQLLSAMGSLCSLWFGASVLSLLELLELLLDASALTLVLGGRRLRRAWFSWPRASPASGASSIKPEASQMPTPAGGTSDDPEPSGPHLPRVMLPGVLAGVSAEESWAGPQPLETLDT</sequence>
<dbReference type="GO" id="GO:0015280">
    <property type="term" value="F:ligand-gated sodium channel activity"/>
    <property type="evidence" value="ECO:0000318"/>
    <property type="project" value="GO_Central"/>
</dbReference>
<evidence type="ECO:0000256" key="13">
    <source>
        <dbReference type="ARBA" id="ARBA00036239"/>
    </source>
</evidence>
<evidence type="ECO:0000256" key="5">
    <source>
        <dbReference type="ARBA" id="ARBA00022692"/>
    </source>
</evidence>
<dbReference type="Ensembl" id="ENSPTRT00000061948.3">
    <property type="protein sequence ID" value="ENSPTRP00000054494.3"/>
    <property type="gene ID" value="ENSPTRG00000000017.7"/>
</dbReference>
<accession>H2RAT4</accession>
<proteinExistence type="inferred from homology"/>
<dbReference type="PROSITE" id="PS01206">
    <property type="entry name" value="ASC"/>
    <property type="match status" value="1"/>
</dbReference>
<keyword evidence="8" id="KW-0406">Ion transport</keyword>
<comment type="similarity">
    <text evidence="15">Belongs to the amiloride-sensitive sodium channel (TC 1.A.6) family. SCNN1D subfamily.</text>
</comment>
<dbReference type="GO" id="GO:0071468">
    <property type="term" value="P:cellular response to acidic pH"/>
    <property type="evidence" value="ECO:0007669"/>
    <property type="project" value="Ensembl"/>
</dbReference>
<comment type="subunit">
    <text evidence="16">Can form an alternative heterotrimeric epithelial sodium channel (ENaC), composed of a delta (SCNN1D), beta (SCNN1B), and gamma (SCNN1G) subunit, where the delta (SCNN1D) subunit replaces the alpha (SCNN1A) subunit.</text>
</comment>
<keyword evidence="2" id="KW-0813">Transport</keyword>
<dbReference type="Bgee" id="ENSPTRG00000000017">
    <property type="expression patterns" value="Expressed in testis and 7 other cell types or tissues"/>
</dbReference>
<dbReference type="GO" id="GO:0034706">
    <property type="term" value="C:sodium channel complex"/>
    <property type="evidence" value="ECO:0000318"/>
    <property type="project" value="GO_Central"/>
</dbReference>
<keyword evidence="12" id="KW-0407">Ion channel</keyword>
<feature type="region of interest" description="Disordered" evidence="19">
    <location>
        <begin position="177"/>
        <end position="211"/>
    </location>
</feature>
<dbReference type="GO" id="GO:0015629">
    <property type="term" value="C:actin cytoskeleton"/>
    <property type="evidence" value="ECO:0007669"/>
    <property type="project" value="Ensembl"/>
</dbReference>
<comment type="subcellular location">
    <subcellularLocation>
        <location evidence="1">Apical cell membrane</location>
        <topology evidence="1">Multi-pass membrane protein</topology>
    </subcellularLocation>
</comment>
<dbReference type="EMBL" id="AACZ04067831">
    <property type="status" value="NOT_ANNOTATED_CDS"/>
    <property type="molecule type" value="Genomic_DNA"/>
</dbReference>
<dbReference type="PANTHER" id="PTHR11690:SF132">
    <property type="entry name" value="AMILORIDE-SENSITIVE SODIUM CHANNEL SUBUNIT DELTA"/>
    <property type="match status" value="1"/>
</dbReference>
<dbReference type="InterPro" id="IPR001873">
    <property type="entry name" value="ENaC"/>
</dbReference>
<keyword evidence="7" id="KW-0915">Sodium</keyword>
<dbReference type="InParanoid" id="H2RAT4"/>
<dbReference type="GO" id="GO:0016324">
    <property type="term" value="C:apical plasma membrane"/>
    <property type="evidence" value="ECO:0007669"/>
    <property type="project" value="UniProtKB-SubCell"/>
</dbReference>
<evidence type="ECO:0000256" key="14">
    <source>
        <dbReference type="ARBA" id="ARBA00053274"/>
    </source>
</evidence>
<dbReference type="GO" id="GO:0005886">
    <property type="term" value="C:plasma membrane"/>
    <property type="evidence" value="ECO:0000318"/>
    <property type="project" value="GO_Central"/>
</dbReference>
<evidence type="ECO:0000256" key="8">
    <source>
        <dbReference type="ARBA" id="ARBA00023065"/>
    </source>
</evidence>
<evidence type="ECO:0000256" key="18">
    <source>
        <dbReference type="ARBA" id="ARBA00082702"/>
    </source>
</evidence>
<reference evidence="20 21" key="1">
    <citation type="journal article" date="2005" name="Nature">
        <title>Initial sequence of the chimpanzee genome and comparison with the human genome.</title>
        <authorList>
            <consortium name="Chimpanzee sequencing and analysis consortium"/>
        </authorList>
    </citation>
    <scope>NUCLEOTIDE SEQUENCE [LARGE SCALE GENOMIC DNA]</scope>
</reference>
<dbReference type="PRINTS" id="PR01078">
    <property type="entry name" value="AMINACHANNEL"/>
</dbReference>
<dbReference type="GO" id="GO:0006883">
    <property type="term" value="P:intracellular sodium ion homeostasis"/>
    <property type="evidence" value="ECO:0007669"/>
    <property type="project" value="Ensembl"/>
</dbReference>
<evidence type="ECO:0000256" key="1">
    <source>
        <dbReference type="ARBA" id="ARBA00004424"/>
    </source>
</evidence>
<dbReference type="FunCoup" id="H2RAT4">
    <property type="interactions" value="57"/>
</dbReference>
<evidence type="ECO:0000256" key="19">
    <source>
        <dbReference type="SAM" id="MobiDB-lite"/>
    </source>
</evidence>
<evidence type="ECO:0000313" key="20">
    <source>
        <dbReference type="Ensembl" id="ENSPTRP00000054494.3"/>
    </source>
</evidence>
<dbReference type="NCBIfam" id="TIGR00859">
    <property type="entry name" value="ENaC"/>
    <property type="match status" value="1"/>
</dbReference>
<dbReference type="PANTHER" id="PTHR11690">
    <property type="entry name" value="AMILORIDE-SENSITIVE SODIUM CHANNEL-RELATED"/>
    <property type="match status" value="1"/>
</dbReference>
<feature type="compositionally biased region" description="Pro residues" evidence="19">
    <location>
        <begin position="192"/>
        <end position="205"/>
    </location>
</feature>
<evidence type="ECO:0000256" key="4">
    <source>
        <dbReference type="ARBA" id="ARBA00022475"/>
    </source>
</evidence>